<name>A0A1D7XIG0_9CLOT</name>
<gene>
    <name evidence="1" type="ORF">BGI42_04965</name>
</gene>
<dbReference type="EMBL" id="CP017253">
    <property type="protein sequence ID" value="AOR23112.1"/>
    <property type="molecule type" value="Genomic_DNA"/>
</dbReference>
<dbReference type="AlphaFoldDB" id="A0A1D7XIG0"/>
<keyword evidence="2" id="KW-1185">Reference proteome</keyword>
<dbReference type="KEGG" id="ctae:BGI42_04965"/>
<sequence>MLCVFKLFKIRKSTSPQILLAELCSVIYGLEHVRESIYGNEEVRSDLQQIVEFINDRIYDEWDKVAWRKGRKPIRRILNTGISLCFLLNFFL</sequence>
<proteinExistence type="predicted"/>
<protein>
    <submittedName>
        <fullName evidence="1">Uncharacterized protein</fullName>
    </submittedName>
</protein>
<organism evidence="1 2">
    <name type="scientific">Clostridium taeniosporum</name>
    <dbReference type="NCBI Taxonomy" id="394958"/>
    <lineage>
        <taxon>Bacteria</taxon>
        <taxon>Bacillati</taxon>
        <taxon>Bacillota</taxon>
        <taxon>Clostridia</taxon>
        <taxon>Eubacteriales</taxon>
        <taxon>Clostridiaceae</taxon>
        <taxon>Clostridium</taxon>
    </lineage>
</organism>
<accession>A0A1D7XIG0</accession>
<evidence type="ECO:0000313" key="2">
    <source>
        <dbReference type="Proteomes" id="UP000094652"/>
    </source>
</evidence>
<dbReference type="RefSeq" id="WP_069679267.1">
    <property type="nucleotide sequence ID" value="NZ_CP017253.2"/>
</dbReference>
<dbReference type="STRING" id="394958.BGI42_04965"/>
<evidence type="ECO:0000313" key="1">
    <source>
        <dbReference type="EMBL" id="AOR23112.1"/>
    </source>
</evidence>
<dbReference type="Proteomes" id="UP000094652">
    <property type="component" value="Chromosome"/>
</dbReference>
<reference evidence="2" key="1">
    <citation type="submission" date="2016-09" db="EMBL/GenBank/DDBJ databases">
        <title>Genomics of Clostridium taeniosporum, an organism which forms endospores with ribbon-like appendages.</title>
        <authorList>
            <person name="Walker J.R."/>
        </authorList>
    </citation>
    <scope>NUCLEOTIDE SEQUENCE [LARGE SCALE GENOMIC DNA]</scope>
    <source>
        <strain evidence="2">1/k</strain>
    </source>
</reference>